<dbReference type="SMART" id="SM00530">
    <property type="entry name" value="HTH_XRE"/>
    <property type="match status" value="1"/>
</dbReference>
<dbReference type="EMBL" id="JBHUHR010000032">
    <property type="protein sequence ID" value="MFD2035472.1"/>
    <property type="molecule type" value="Genomic_DNA"/>
</dbReference>
<dbReference type="SUPFAM" id="SSF47413">
    <property type="entry name" value="lambda repressor-like DNA-binding domains"/>
    <property type="match status" value="1"/>
</dbReference>
<accession>A0ABW4VPK2</accession>
<keyword evidence="3" id="KW-1185">Reference proteome</keyword>
<protein>
    <submittedName>
        <fullName evidence="2">Helix-turn-helix domain-containing protein</fullName>
    </submittedName>
</protein>
<evidence type="ECO:0000259" key="1">
    <source>
        <dbReference type="PROSITE" id="PS50943"/>
    </source>
</evidence>
<dbReference type="Gene3D" id="1.10.260.40">
    <property type="entry name" value="lambda repressor-like DNA-binding domains"/>
    <property type="match status" value="1"/>
</dbReference>
<name>A0ABW4VPK2_9BACT</name>
<dbReference type="CDD" id="cd00093">
    <property type="entry name" value="HTH_XRE"/>
    <property type="match status" value="1"/>
</dbReference>
<dbReference type="Pfam" id="PF01381">
    <property type="entry name" value="HTH_3"/>
    <property type="match status" value="1"/>
</dbReference>
<dbReference type="InterPro" id="IPR010982">
    <property type="entry name" value="Lambda_DNA-bd_dom_sf"/>
</dbReference>
<dbReference type="PROSITE" id="PS50943">
    <property type="entry name" value="HTH_CROC1"/>
    <property type="match status" value="1"/>
</dbReference>
<feature type="domain" description="HTH cro/C1-type" evidence="1">
    <location>
        <begin position="17"/>
        <end position="72"/>
    </location>
</feature>
<organism evidence="2 3">
    <name type="scientific">Belliella marina</name>
    <dbReference type="NCBI Taxonomy" id="1644146"/>
    <lineage>
        <taxon>Bacteria</taxon>
        <taxon>Pseudomonadati</taxon>
        <taxon>Bacteroidota</taxon>
        <taxon>Cytophagia</taxon>
        <taxon>Cytophagales</taxon>
        <taxon>Cyclobacteriaceae</taxon>
        <taxon>Belliella</taxon>
    </lineage>
</organism>
<comment type="caution">
    <text evidence="2">The sequence shown here is derived from an EMBL/GenBank/DDBJ whole genome shotgun (WGS) entry which is preliminary data.</text>
</comment>
<sequence>MGQFKNIEFLKLVGSRIESIRKSKNLSHEILAERMHLNDVRQIGRVINAETNFSTSEIYRFAIALGVHPKELLDFDFELNPDYIPPLPKKNK</sequence>
<evidence type="ECO:0000313" key="3">
    <source>
        <dbReference type="Proteomes" id="UP001597361"/>
    </source>
</evidence>
<gene>
    <name evidence="2" type="ORF">ACFSKL_11760</name>
</gene>
<proteinExistence type="predicted"/>
<evidence type="ECO:0000313" key="2">
    <source>
        <dbReference type="EMBL" id="MFD2035472.1"/>
    </source>
</evidence>
<reference evidence="3" key="1">
    <citation type="journal article" date="2019" name="Int. J. Syst. Evol. Microbiol.">
        <title>The Global Catalogue of Microorganisms (GCM) 10K type strain sequencing project: providing services to taxonomists for standard genome sequencing and annotation.</title>
        <authorList>
            <consortium name="The Broad Institute Genomics Platform"/>
            <consortium name="The Broad Institute Genome Sequencing Center for Infectious Disease"/>
            <person name="Wu L."/>
            <person name="Ma J."/>
        </authorList>
    </citation>
    <scope>NUCLEOTIDE SEQUENCE [LARGE SCALE GENOMIC DNA]</scope>
    <source>
        <strain evidence="3">CGMCC 1.15180</strain>
    </source>
</reference>
<dbReference type="InterPro" id="IPR001387">
    <property type="entry name" value="Cro/C1-type_HTH"/>
</dbReference>
<dbReference type="RefSeq" id="WP_376886438.1">
    <property type="nucleotide sequence ID" value="NZ_JBHUHR010000032.1"/>
</dbReference>
<dbReference type="Proteomes" id="UP001597361">
    <property type="component" value="Unassembled WGS sequence"/>
</dbReference>